<reference evidence="2" key="1">
    <citation type="submission" date="2012-12" db="EMBL/GenBank/DDBJ databases">
        <title>Identification and characterization of a phenylalanine ammonia-lyase gene family in Isatis indigotica Fort.</title>
        <authorList>
            <person name="Liu Q."/>
            <person name="Chen J."/>
            <person name="Zhou X."/>
            <person name="Di P."/>
            <person name="Xiao Y."/>
            <person name="Xuan H."/>
            <person name="Zhang L."/>
            <person name="Chen W."/>
        </authorList>
    </citation>
    <scope>NUCLEOTIDE SEQUENCE</scope>
    <source>
        <tissue evidence="2">Salivary gland</tissue>
    </source>
</reference>
<dbReference type="PANTHER" id="PTHR13282">
    <property type="entry name" value="PROTEIN FAM32A"/>
    <property type="match status" value="1"/>
</dbReference>
<proteinExistence type="evidence at transcript level"/>
<comment type="similarity">
    <text evidence="1">Belongs to the FAM32 family.</text>
</comment>
<dbReference type="InterPro" id="IPR013865">
    <property type="entry name" value="FAM32A"/>
</dbReference>
<dbReference type="PANTHER" id="PTHR13282:SF6">
    <property type="entry name" value="PROTEIN FAM32A"/>
    <property type="match status" value="1"/>
</dbReference>
<dbReference type="EMBL" id="GADI01007824">
    <property type="protein sequence ID" value="JAA65984.1"/>
    <property type="molecule type" value="mRNA"/>
</dbReference>
<sequence length="114" mass="13516">MSSPYDNVSKTRLKFKNTSGITKEKKSKDLSKVVEHISTAATTEEQREQKPEPLYKEVHRTKAEKAFLKMQEKRQIERIMEKASKTHKQRVEEFNRHLDSLTEHYDIPKVSWTK</sequence>
<dbReference type="GO" id="GO:0005730">
    <property type="term" value="C:nucleolus"/>
    <property type="evidence" value="ECO:0007669"/>
    <property type="project" value="TreeGrafter"/>
</dbReference>
<dbReference type="AlphaFoldDB" id="A0A0K8R668"/>
<organism evidence="2">
    <name type="scientific">Ixodes ricinus</name>
    <name type="common">Common tick</name>
    <name type="synonym">Acarus ricinus</name>
    <dbReference type="NCBI Taxonomy" id="34613"/>
    <lineage>
        <taxon>Eukaryota</taxon>
        <taxon>Metazoa</taxon>
        <taxon>Ecdysozoa</taxon>
        <taxon>Arthropoda</taxon>
        <taxon>Chelicerata</taxon>
        <taxon>Arachnida</taxon>
        <taxon>Acari</taxon>
        <taxon>Parasitiformes</taxon>
        <taxon>Ixodida</taxon>
        <taxon>Ixodoidea</taxon>
        <taxon>Ixodidae</taxon>
        <taxon>Ixodinae</taxon>
        <taxon>Ixodes</taxon>
    </lineage>
</organism>
<dbReference type="Pfam" id="PF08555">
    <property type="entry name" value="FAM32A"/>
    <property type="match status" value="1"/>
</dbReference>
<evidence type="ECO:0000256" key="1">
    <source>
        <dbReference type="ARBA" id="ARBA00008948"/>
    </source>
</evidence>
<protein>
    <submittedName>
        <fullName evidence="2">Uncharacterized protein</fullName>
    </submittedName>
</protein>
<accession>A0A0K8R668</accession>
<evidence type="ECO:0000313" key="2">
    <source>
        <dbReference type="EMBL" id="JAA65984.1"/>
    </source>
</evidence>
<name>A0A0K8R668_IXORI</name>